<dbReference type="EMBL" id="CP042436">
    <property type="protein sequence ID" value="QEC62878.1"/>
    <property type="molecule type" value="Genomic_DNA"/>
</dbReference>
<dbReference type="InterPro" id="IPR045828">
    <property type="entry name" value="PKD_Bacteroidetes"/>
</dbReference>
<reference evidence="3 4" key="1">
    <citation type="journal article" date="2017" name="Curr. Microbiol.">
        <title>Mucilaginibacter ginsenosidivorans sp. nov., Isolated from Soil of Ginseng Field.</title>
        <authorList>
            <person name="Kim M.M."/>
            <person name="Siddiqi M.Z."/>
            <person name="Im W.T."/>
        </authorList>
    </citation>
    <scope>NUCLEOTIDE SEQUENCE [LARGE SCALE GENOMIC DNA]</scope>
    <source>
        <strain evidence="3 4">Gsoil 3017</strain>
    </source>
</reference>
<accession>A0A5B8UVG9</accession>
<dbReference type="InterPro" id="IPR044023">
    <property type="entry name" value="Ig_7"/>
</dbReference>
<dbReference type="OrthoDB" id="1488276at2"/>
<gene>
    <name evidence="3" type="ORF">FRZ54_09905</name>
</gene>
<feature type="domain" description="PKD/Chitinase" evidence="2">
    <location>
        <begin position="1344"/>
        <end position="1421"/>
    </location>
</feature>
<dbReference type="Pfam" id="PF13585">
    <property type="entry name" value="CHU_C"/>
    <property type="match status" value="1"/>
</dbReference>
<feature type="signal peptide" evidence="1">
    <location>
        <begin position="1"/>
        <end position="19"/>
    </location>
</feature>
<dbReference type="RefSeq" id="WP_147031455.1">
    <property type="nucleotide sequence ID" value="NZ_CP042436.1"/>
</dbReference>
<dbReference type="SMART" id="SM00089">
    <property type="entry name" value="PKD"/>
    <property type="match status" value="5"/>
</dbReference>
<keyword evidence="4" id="KW-1185">Reference proteome</keyword>
<evidence type="ECO:0000259" key="2">
    <source>
        <dbReference type="SMART" id="SM00089"/>
    </source>
</evidence>
<evidence type="ECO:0000256" key="1">
    <source>
        <dbReference type="SAM" id="SignalP"/>
    </source>
</evidence>
<dbReference type="InterPro" id="IPR022409">
    <property type="entry name" value="PKD/Chitinase_dom"/>
</dbReference>
<evidence type="ECO:0000313" key="4">
    <source>
        <dbReference type="Proteomes" id="UP000321479"/>
    </source>
</evidence>
<dbReference type="InterPro" id="IPR026341">
    <property type="entry name" value="T9SS_type_B"/>
</dbReference>
<feature type="domain" description="PKD/Chitinase" evidence="2">
    <location>
        <begin position="1685"/>
        <end position="1774"/>
    </location>
</feature>
<organism evidence="3 4">
    <name type="scientific">Mucilaginibacter ginsenosidivorans</name>
    <dbReference type="NCBI Taxonomy" id="398053"/>
    <lineage>
        <taxon>Bacteria</taxon>
        <taxon>Pseudomonadati</taxon>
        <taxon>Bacteroidota</taxon>
        <taxon>Sphingobacteriia</taxon>
        <taxon>Sphingobacteriales</taxon>
        <taxon>Sphingobacteriaceae</taxon>
        <taxon>Mucilaginibacter</taxon>
    </lineage>
</organism>
<feature type="domain" description="PKD/Chitinase" evidence="2">
    <location>
        <begin position="1864"/>
        <end position="1941"/>
    </location>
</feature>
<name>A0A5B8UVG9_9SPHI</name>
<dbReference type="Proteomes" id="UP000321479">
    <property type="component" value="Chromosome"/>
</dbReference>
<dbReference type="Pfam" id="PF19406">
    <property type="entry name" value="PKD_5"/>
    <property type="match status" value="4"/>
</dbReference>
<feature type="domain" description="PKD/Chitinase" evidence="2">
    <location>
        <begin position="22"/>
        <end position="98"/>
    </location>
</feature>
<feature type="chain" id="PRO_5023027591" evidence="1">
    <location>
        <begin position="20"/>
        <end position="2028"/>
    </location>
</feature>
<dbReference type="InterPro" id="IPR013783">
    <property type="entry name" value="Ig-like_fold"/>
</dbReference>
<protein>
    <submittedName>
        <fullName evidence="3">T9SS type B sorting domain-containing protein</fullName>
    </submittedName>
</protein>
<feature type="domain" description="PKD/Chitinase" evidence="2">
    <location>
        <begin position="1596"/>
        <end position="1683"/>
    </location>
</feature>
<evidence type="ECO:0000313" key="3">
    <source>
        <dbReference type="EMBL" id="QEC62878.1"/>
    </source>
</evidence>
<sequence length="2028" mass="204058">MKNSLLVFLLMFAAIRGYGQCTLKVSISSSGPAICSGSSVVLTASASAGTAPYTFVWSTGETTTSISVNKPGTYTVTVKDQTAGCQAVKQSISIVSATAPNAPTVKDVVVCPNSAATLNATAPGGTYQWYDAAVGGNFLATGATYVTPPISTPTTFYVETTLNGCTSSRSAVNVTLPSTPPTLGATVCSGDPATLVAGGGGTYAWYASAAGGTVLGTGSSFTTPPLVSTTTYYVVVTSPTGCVSSPIPVRATVTPPPQAPTASGATICAGNVVSLHASVSSGIIDWFDVPTGGTSLISSPDFTTPVLNTTTTYYVQTTLNTCTSPRTPVTVVVNPVPSNPTIADVTTCSGTSAVLTPTGPGGTYNWYSAAVGGTLLATGTSYTTPVLTNPATYYVAASNGGCTSGRVPVTVNITPAPQPPSASGIVICPGNTATLTASGSTGSYAWYSIPTGGSSLSNNATFTTPVLNANTTYYVETTVNGCTSTRTPVTVTMLPTPAAPTAPGVTVCSGDVASLAVTAPSGNYAWYDAATGGNLLVTGSAYVTPPLVSTTTYYVESVSANGCSSTRTAVTATVTPPPAAPSAGGASICPGSSTTLTATATGTVSWYDAAVGGNLLATGNSFTTPALNRNTTYYIEQAVGTCVSPRASVTVSMITIPSPQFKYSSGTFCKTGVNPSPTINNPAGGVFSASPAGLVFVSTVTGQINLAASASGTYTISFFGGGTCPTTTTADVTITSSPNAQFSYGTLCQNSGTAFPIFPVGASAGVFSSSGGIVFLNNTTGEINIAASTPGVHNITNTIPASGTCPATSFTLPVTVDPTAVVSAGPNQVVPFGTPVTLAGSVSGGASTGTWSGGAGSFSNPNQLNAVYSPAPGETTVTLTLTSADPPGSCGPKTDQMVITIRPQPAAPTITGTNICSGDVATLTPTAPGGTYAWYDALTGGTLLFTGSSFQTPALVSNTTYYVQTTLNGATSTRSAVTVTINAAPAVPTAAGTNVCSGTQATLTASGSTGSYRWYDAATGGNLLSAGATYTTTPLTVPASFYVEAVGTCTSARLKVDVGINPVPVVNSASAGSVCSGSALNYTITSNVPGTTFTWSRAAVANISNPAVSGQTSTDITETLINTSTSPVNVTYVITPDANGCPGTPFNYVVTVNPAPVVTSASAVAVCDETAINYDITFNSPGVSFSWSRAVVPGISNAAISGQRATTIRESLFNTTDQPVDVIYVITYSSGGCTGLTFNLTVTVNPSVVVTSSAADIACSGDPQSYNITSNVPTATYSWGRAAVAGISNPAVSGQTSSSITEALINTTNAPVKVIYLIVPMANGCPGTQFKYTVTVNPGVPVPVANVNSPICIGSTINLQSPIVSKATYNWSGPNGFSSNLQNPTIPNATAANAGVYSLFITVNGCNSVTVNTAPVVINPPPVADAGPDQTICTTAASAQLAGSVTGGTTTGIWSTAGTGTFSPAPNVLNALYLPSAADVAAGSVKLTLASTSKDDCNVSVSSMTITFKSPVVTSAATGAICNGTAQNYTITSDFPTATFSWSRAAVSGISNPAVSGQTTSTITETLINPGAAPVDVIYSITPINNGCAGLPFNYTVTVNPTPATPVATANSPLCVNGSLGLRTDPVVNATYTWTGPNGFSSNRQNPTISNVTMAAAGVYTLYITVNGCVSPSGSVNVVVDQPSTADAGPDQTLCPVNATVQLHGAVTGGTITTGVWSTSGTGTFPAGPNVLDGTYVASAQDVQAGSVTLTLATNSTDGCAISTSSMTVRFQLLTAVTAGPNQSICSQGGAALNGQITIPGGGVWTSSGTGTFNPSASQLNATYIPSAADIAAGSVVLTLTANAPGQCYVPSDKLTIQILPPPTVNAGGTVYVLKGHTVTLNPTVSDENVTYSWSPDIDISSTTVKNPVVTGSVDRSYLLVVTDSRGCVAQDFVNIVVSPEIVIPNTFTPNGDGINDQWNIQGLVAYQQASVDVFDRYGQKVFHSIGYGTAWDGTFKNQQVPYGVYYYIIDPKFSGLHTISGYVTVVR</sequence>
<proteinExistence type="predicted"/>
<dbReference type="NCBIfam" id="TIGR04131">
    <property type="entry name" value="Bac_Flav_CTERM"/>
    <property type="match status" value="1"/>
</dbReference>
<dbReference type="KEGG" id="mgin:FRZ54_09905"/>
<dbReference type="Gene3D" id="2.60.40.10">
    <property type="entry name" value="Immunoglobulins"/>
    <property type="match status" value="2"/>
</dbReference>
<dbReference type="Pfam" id="PF19081">
    <property type="entry name" value="Ig_7"/>
    <property type="match status" value="9"/>
</dbReference>
<keyword evidence="1" id="KW-0732">Signal</keyword>